<organism evidence="1">
    <name type="scientific">Mycobacterium xenopi 4042</name>
    <dbReference type="NCBI Taxonomy" id="1299334"/>
    <lineage>
        <taxon>Bacteria</taxon>
        <taxon>Bacillati</taxon>
        <taxon>Actinomycetota</taxon>
        <taxon>Actinomycetes</taxon>
        <taxon>Mycobacteriales</taxon>
        <taxon>Mycobacteriaceae</taxon>
        <taxon>Mycobacterium</taxon>
    </lineage>
</organism>
<dbReference type="AlphaFoldDB" id="X7ZXK6"/>
<evidence type="ECO:0000313" key="1">
    <source>
        <dbReference type="EMBL" id="EUA24014.1"/>
    </source>
</evidence>
<dbReference type="EMBL" id="JAOB01000068">
    <property type="protein sequence ID" value="EUA24014.1"/>
    <property type="molecule type" value="Genomic_DNA"/>
</dbReference>
<proteinExistence type="predicted"/>
<gene>
    <name evidence="1" type="ORF">I553_3502</name>
</gene>
<comment type="caution">
    <text evidence="1">The sequence shown here is derived from an EMBL/GenBank/DDBJ whole genome shotgun (WGS) entry which is preliminary data.</text>
</comment>
<name>X7ZXK6_MYCXE</name>
<protein>
    <recommendedName>
        <fullName evidence="2">Cell division protein SepF</fullName>
    </recommendedName>
</protein>
<accession>X7ZXK6</accession>
<sequence>MSTLHKVKAYFGMAPMEDYEDEYYDDDRPDPRRLLAAPVRRRIQPL</sequence>
<dbReference type="PATRIC" id="fig|1299334.3.peg.6936"/>
<reference evidence="1" key="1">
    <citation type="submission" date="2014-01" db="EMBL/GenBank/DDBJ databases">
        <authorList>
            <person name="Brown-Elliot B."/>
            <person name="Wallace R."/>
            <person name="Lenaerts A."/>
            <person name="Ordway D."/>
            <person name="DeGroote M.A."/>
            <person name="Parker T."/>
            <person name="Sizemore C."/>
            <person name="Tallon L.J."/>
            <person name="Sadzewicz L.K."/>
            <person name="Sengamalay N."/>
            <person name="Fraser C.M."/>
            <person name="Hine E."/>
            <person name="Shefchek K.A."/>
            <person name="Das S.P."/>
            <person name="Tettelin H."/>
        </authorList>
    </citation>
    <scope>NUCLEOTIDE SEQUENCE [LARGE SCALE GENOMIC DNA]</scope>
    <source>
        <strain evidence="1">4042</strain>
    </source>
</reference>
<evidence type="ECO:0008006" key="2">
    <source>
        <dbReference type="Google" id="ProtNLM"/>
    </source>
</evidence>